<feature type="transmembrane region" description="Helical" evidence="5">
    <location>
        <begin position="163"/>
        <end position="181"/>
    </location>
</feature>
<dbReference type="EMBL" id="CP017065">
    <property type="protein sequence ID" value="ARY92015.1"/>
    <property type="molecule type" value="Genomic_DNA"/>
</dbReference>
<feature type="transmembrane region" description="Helical" evidence="5">
    <location>
        <begin position="99"/>
        <end position="117"/>
    </location>
</feature>
<dbReference type="AlphaFoldDB" id="A0AAN1EZI1"/>
<evidence type="ECO:0000256" key="3">
    <source>
        <dbReference type="ARBA" id="ARBA00022989"/>
    </source>
</evidence>
<comment type="subcellular location">
    <subcellularLocation>
        <location evidence="1">Membrane</location>
        <topology evidence="1">Multi-pass membrane protein</topology>
    </subcellularLocation>
</comment>
<protein>
    <submittedName>
        <fullName evidence="8">O-antigen ligase family protein</fullName>
    </submittedName>
    <submittedName>
        <fullName evidence="7">Polymerase</fullName>
    </submittedName>
</protein>
<reference evidence="8 10" key="2">
    <citation type="submission" date="2023-09" db="EMBL/GenBank/DDBJ databases">
        <title>Genomic characteristic of L. casei group strains isolated from clinical sources.</title>
        <authorList>
            <person name="Jarocki P."/>
        </authorList>
    </citation>
    <scope>NUCLEOTIDE SEQUENCE [LARGE SCALE GENOMIC DNA]</scope>
    <source>
        <strain evidence="8 10">LMG 24099</strain>
    </source>
</reference>
<organism evidence="7 9">
    <name type="scientific">Lacticaseibacillus casei</name>
    <name type="common">Lactobacillus casei</name>
    <dbReference type="NCBI Taxonomy" id="1582"/>
    <lineage>
        <taxon>Bacteria</taxon>
        <taxon>Bacillati</taxon>
        <taxon>Bacillota</taxon>
        <taxon>Bacilli</taxon>
        <taxon>Lactobacillales</taxon>
        <taxon>Lactobacillaceae</taxon>
        <taxon>Lacticaseibacillus</taxon>
    </lineage>
</organism>
<feature type="transmembrane region" description="Helical" evidence="5">
    <location>
        <begin position="346"/>
        <end position="364"/>
    </location>
</feature>
<name>A0AAN1EZI1_LACCA</name>
<feature type="transmembrane region" description="Helical" evidence="5">
    <location>
        <begin position="210"/>
        <end position="227"/>
    </location>
</feature>
<feature type="transmembrane region" description="Helical" evidence="5">
    <location>
        <begin position="318"/>
        <end position="339"/>
    </location>
</feature>
<evidence type="ECO:0000256" key="2">
    <source>
        <dbReference type="ARBA" id="ARBA00022692"/>
    </source>
</evidence>
<reference evidence="7 9" key="1">
    <citation type="journal article" date="2017" name="Front. Immunol.">
        <title>Complete Genome Sequence of Lactobacillus casei LC5, a Potential Probiotics for Atopic Dermatitis.</title>
        <authorList>
            <person name="Kang J."/>
            <person name="Chung W.H."/>
            <person name="Lim T.J."/>
            <person name="Whon T.W."/>
            <person name="Lim S."/>
            <person name="Nam Y.D."/>
        </authorList>
    </citation>
    <scope>NUCLEOTIDE SEQUENCE [LARGE SCALE GENOMIC DNA]</scope>
    <source>
        <strain evidence="7 9">LC5</strain>
    </source>
</reference>
<evidence type="ECO:0000313" key="10">
    <source>
        <dbReference type="Proteomes" id="UP001303564"/>
    </source>
</evidence>
<feature type="transmembrane region" description="Helical" evidence="5">
    <location>
        <begin position="188"/>
        <end position="204"/>
    </location>
</feature>
<dbReference type="GO" id="GO:0016020">
    <property type="term" value="C:membrane"/>
    <property type="evidence" value="ECO:0007669"/>
    <property type="project" value="UniProtKB-SubCell"/>
</dbReference>
<evidence type="ECO:0000256" key="5">
    <source>
        <dbReference type="SAM" id="Phobius"/>
    </source>
</evidence>
<evidence type="ECO:0000313" key="9">
    <source>
        <dbReference type="Proteomes" id="UP000195609"/>
    </source>
</evidence>
<feature type="transmembrane region" description="Helical" evidence="5">
    <location>
        <begin position="124"/>
        <end position="143"/>
    </location>
</feature>
<feature type="transmembrane region" description="Helical" evidence="5">
    <location>
        <begin position="75"/>
        <end position="93"/>
    </location>
</feature>
<evidence type="ECO:0000313" key="8">
    <source>
        <dbReference type="EMBL" id="WNX26652.1"/>
    </source>
</evidence>
<feature type="transmembrane region" description="Helical" evidence="5">
    <location>
        <begin position="52"/>
        <end position="70"/>
    </location>
</feature>
<keyword evidence="8" id="KW-0436">Ligase</keyword>
<dbReference type="Proteomes" id="UP000195609">
    <property type="component" value="Chromosome"/>
</dbReference>
<evidence type="ECO:0000256" key="1">
    <source>
        <dbReference type="ARBA" id="ARBA00004141"/>
    </source>
</evidence>
<accession>A0AAN1EZI1</accession>
<gene>
    <name evidence="7" type="ORF">BGL52_09715</name>
    <name evidence="8" type="ORF">RWA16_09495</name>
</gene>
<keyword evidence="10" id="KW-1185">Reference proteome</keyword>
<sequence length="407" mass="46308">METNNLEDAFQPILVKMYLFVYFWLLLIFGLTSESMISPVDQPSAFPNLVSSGNKTAYVLASILLFLGLFHKRSLLNWIITGPLFLIVIYGYFFVNQQIPVIGFVFLVWSSQVVPFRDLVRADFFSRIVVTVLLFVGNNLQLLPTSPEIQLDDSTRLSFGFHHPNALGMYLMMIMIEAFYLYAKGKKWPVLGLVFGGILIYLLTRSRGSFLAVISFAALVGMHDIFKSKSLKRLLIYFCIAAPFICFFGSFVISVILPSNSRAFQTLNGLLSGRPELLKLIYEYYAQKSFFGASIAELANSYYAWSINVKYLFVDNQYMYTVMIFGWFGAALEIVYAVYCALRAKIYENWFLLFWLTAMAFFGLVETKLVTLDMALPFMCLGSLAVHYKSEKVFSETDGGNLKLARN</sequence>
<proteinExistence type="predicted"/>
<feature type="domain" description="O-antigen ligase-related" evidence="6">
    <location>
        <begin position="194"/>
        <end position="332"/>
    </location>
</feature>
<keyword evidence="4 5" id="KW-0472">Membrane</keyword>
<dbReference type="Proteomes" id="UP001303564">
    <property type="component" value="Chromosome"/>
</dbReference>
<feature type="transmembrane region" description="Helical" evidence="5">
    <location>
        <begin position="12"/>
        <end position="32"/>
    </location>
</feature>
<feature type="transmembrane region" description="Helical" evidence="5">
    <location>
        <begin position="234"/>
        <end position="257"/>
    </location>
</feature>
<dbReference type="RefSeq" id="WP_087912503.1">
    <property type="nucleotide sequence ID" value="NZ_CP017065.1"/>
</dbReference>
<dbReference type="GO" id="GO:0016874">
    <property type="term" value="F:ligase activity"/>
    <property type="evidence" value="ECO:0007669"/>
    <property type="project" value="UniProtKB-KW"/>
</dbReference>
<keyword evidence="3 5" id="KW-1133">Transmembrane helix</keyword>
<dbReference type="Pfam" id="PF04932">
    <property type="entry name" value="Wzy_C"/>
    <property type="match status" value="1"/>
</dbReference>
<evidence type="ECO:0000259" key="6">
    <source>
        <dbReference type="Pfam" id="PF04932"/>
    </source>
</evidence>
<dbReference type="EMBL" id="CP136128">
    <property type="protein sequence ID" value="WNX26652.1"/>
    <property type="molecule type" value="Genomic_DNA"/>
</dbReference>
<evidence type="ECO:0000313" key="7">
    <source>
        <dbReference type="EMBL" id="ARY92015.1"/>
    </source>
</evidence>
<keyword evidence="2 5" id="KW-0812">Transmembrane</keyword>
<dbReference type="InterPro" id="IPR007016">
    <property type="entry name" value="O-antigen_ligase-rel_domated"/>
</dbReference>
<evidence type="ECO:0000256" key="4">
    <source>
        <dbReference type="ARBA" id="ARBA00023136"/>
    </source>
</evidence>